<protein>
    <submittedName>
        <fullName evidence="2">Rod-binding protein</fullName>
    </submittedName>
</protein>
<dbReference type="RefSeq" id="WP_209337288.1">
    <property type="nucleotide sequence ID" value="NZ_JAGIYY010000012.1"/>
</dbReference>
<name>A0A8J7UN96_9HYPH</name>
<dbReference type="Proteomes" id="UP000666240">
    <property type="component" value="Unassembled WGS sequence"/>
</dbReference>
<keyword evidence="3" id="KW-1185">Reference proteome</keyword>
<dbReference type="Pfam" id="PF10135">
    <property type="entry name" value="Rod-binding"/>
    <property type="match status" value="1"/>
</dbReference>
<comment type="caution">
    <text evidence="2">The sequence shown here is derived from an EMBL/GenBank/DDBJ whole genome shotgun (WGS) entry which is preliminary data.</text>
</comment>
<evidence type="ECO:0000313" key="2">
    <source>
        <dbReference type="EMBL" id="MBP0441262.1"/>
    </source>
</evidence>
<proteinExistence type="predicted"/>
<sequence>MAISPPSDIVLDVLRAADPERAAAAKAKLAALAPASETFPAEPGTARFASVVRATEQGDRPQTHQKFEAMVLQSFLQSMMPNDSETVYGGGMAGDIWKSMLAEQIAGVMAKRGGIGIADRLLGDFTIEDKKKVALAGATAESVNELRGDKALLSSALLDEMQRRLVQSIRQDAATQSSSKP</sequence>
<gene>
    <name evidence="2" type="ORF">J5Y06_21660</name>
</gene>
<dbReference type="EMBL" id="JAGIYY010000012">
    <property type="protein sequence ID" value="MBP0441262.1"/>
    <property type="molecule type" value="Genomic_DNA"/>
</dbReference>
<reference evidence="2" key="1">
    <citation type="submission" date="2021-03" db="EMBL/GenBank/DDBJ databases">
        <title>Genome sequencing and assembly of Tianweitania sediminis.</title>
        <authorList>
            <person name="Chhetri G."/>
        </authorList>
    </citation>
    <scope>NUCLEOTIDE SEQUENCE</scope>
    <source>
        <strain evidence="2">Z8</strain>
    </source>
</reference>
<dbReference type="InterPro" id="IPR019301">
    <property type="entry name" value="Flagellar_prot_FlgJ_N"/>
</dbReference>
<evidence type="ECO:0000259" key="1">
    <source>
        <dbReference type="Pfam" id="PF10135"/>
    </source>
</evidence>
<organism evidence="2 3">
    <name type="scientific">Tianweitania sediminis</name>
    <dbReference type="NCBI Taxonomy" id="1502156"/>
    <lineage>
        <taxon>Bacteria</taxon>
        <taxon>Pseudomonadati</taxon>
        <taxon>Pseudomonadota</taxon>
        <taxon>Alphaproteobacteria</taxon>
        <taxon>Hyphomicrobiales</taxon>
        <taxon>Phyllobacteriaceae</taxon>
        <taxon>Tianweitania</taxon>
    </lineage>
</organism>
<evidence type="ECO:0000313" key="3">
    <source>
        <dbReference type="Proteomes" id="UP000666240"/>
    </source>
</evidence>
<dbReference type="AlphaFoldDB" id="A0A8J7UN96"/>
<accession>A0A8J7UN96</accession>
<feature type="domain" description="Flagellar protein FlgJ N-terminal" evidence="1">
    <location>
        <begin position="83"/>
        <end position="121"/>
    </location>
</feature>